<reference evidence="4 5" key="1">
    <citation type="journal article" date="2020" name="Nat. Food">
        <title>A phased Vanilla planifolia genome enables genetic improvement of flavour and production.</title>
        <authorList>
            <person name="Hasing T."/>
            <person name="Tang H."/>
            <person name="Brym M."/>
            <person name="Khazi F."/>
            <person name="Huang T."/>
            <person name="Chambers A.H."/>
        </authorList>
    </citation>
    <scope>NUCLEOTIDE SEQUENCE [LARGE SCALE GENOMIC DNA]</scope>
    <source>
        <tissue evidence="4">Leaf</tissue>
    </source>
</reference>
<dbReference type="InterPro" id="IPR013087">
    <property type="entry name" value="Znf_C2H2_type"/>
</dbReference>
<keyword evidence="1" id="KW-0479">Metal-binding</keyword>
<evidence type="ECO:0000313" key="4">
    <source>
        <dbReference type="EMBL" id="KAG0496932.1"/>
    </source>
</evidence>
<keyword evidence="1" id="KW-0863">Zinc-finger</keyword>
<feature type="compositionally biased region" description="Basic and acidic residues" evidence="2">
    <location>
        <begin position="17"/>
        <end position="28"/>
    </location>
</feature>
<dbReference type="InterPro" id="IPR053266">
    <property type="entry name" value="Zinc_finger_protein_7"/>
</dbReference>
<evidence type="ECO:0000256" key="1">
    <source>
        <dbReference type="PROSITE-ProRule" id="PRU00042"/>
    </source>
</evidence>
<dbReference type="PROSITE" id="PS50157">
    <property type="entry name" value="ZINC_FINGER_C2H2_2"/>
    <property type="match status" value="1"/>
</dbReference>
<dbReference type="PANTHER" id="PTHR47593:SF8">
    <property type="entry name" value="OS12G0581900 PROTEIN"/>
    <property type="match status" value="1"/>
</dbReference>
<accession>A0A835S3Q2</accession>
<evidence type="ECO:0000259" key="3">
    <source>
        <dbReference type="PROSITE" id="PS50157"/>
    </source>
</evidence>
<feature type="compositionally biased region" description="Polar residues" evidence="2">
    <location>
        <begin position="1"/>
        <end position="12"/>
    </location>
</feature>
<dbReference type="SUPFAM" id="SSF57667">
    <property type="entry name" value="beta-beta-alpha zinc fingers"/>
    <property type="match status" value="1"/>
</dbReference>
<name>A0A835S3Q2_VANPL</name>
<keyword evidence="1" id="KW-0862">Zinc</keyword>
<dbReference type="EMBL" id="JADCNL010000001">
    <property type="protein sequence ID" value="KAG0496932.1"/>
    <property type="molecule type" value="Genomic_DNA"/>
</dbReference>
<organism evidence="4 5">
    <name type="scientific">Vanilla planifolia</name>
    <name type="common">Vanilla</name>
    <dbReference type="NCBI Taxonomy" id="51239"/>
    <lineage>
        <taxon>Eukaryota</taxon>
        <taxon>Viridiplantae</taxon>
        <taxon>Streptophyta</taxon>
        <taxon>Embryophyta</taxon>
        <taxon>Tracheophyta</taxon>
        <taxon>Spermatophyta</taxon>
        <taxon>Magnoliopsida</taxon>
        <taxon>Liliopsida</taxon>
        <taxon>Asparagales</taxon>
        <taxon>Orchidaceae</taxon>
        <taxon>Vanilloideae</taxon>
        <taxon>Vanilleae</taxon>
        <taxon>Vanilla</taxon>
    </lineage>
</organism>
<dbReference type="OrthoDB" id="10265988at2759"/>
<dbReference type="Proteomes" id="UP000636800">
    <property type="component" value="Chromosome 1"/>
</dbReference>
<evidence type="ECO:0000313" key="5">
    <source>
        <dbReference type="Proteomes" id="UP000636800"/>
    </source>
</evidence>
<dbReference type="InterPro" id="IPR036236">
    <property type="entry name" value="Znf_C2H2_sf"/>
</dbReference>
<feature type="compositionally biased region" description="Low complexity" evidence="2">
    <location>
        <begin position="61"/>
        <end position="77"/>
    </location>
</feature>
<sequence length="190" mass="21209">MLAGLQHTSSTFEEMAIQEKTKGEKISSDQKIGPKIWEEDDNNNDVITDKNSMKWLDLKLGGSTSPTTGNSSNSKGKPSPPKMFHCNFCSRKFYSTQALGGHQNAHRRQRGAGKRTHLAKRMPLELHSAPSSLHPLNIQPHSAVNSSKGKTMAARSPEVHNTTRPGRFHMKVEFPKMQTDLHDLELSLRL</sequence>
<feature type="domain" description="C2H2-type" evidence="3">
    <location>
        <begin position="84"/>
        <end position="111"/>
    </location>
</feature>
<evidence type="ECO:0000256" key="2">
    <source>
        <dbReference type="SAM" id="MobiDB-lite"/>
    </source>
</evidence>
<dbReference type="GO" id="GO:0008270">
    <property type="term" value="F:zinc ion binding"/>
    <property type="evidence" value="ECO:0007669"/>
    <property type="project" value="UniProtKB-KW"/>
</dbReference>
<proteinExistence type="predicted"/>
<keyword evidence="5" id="KW-1185">Reference proteome</keyword>
<feature type="region of interest" description="Disordered" evidence="2">
    <location>
        <begin position="1"/>
        <end position="81"/>
    </location>
</feature>
<protein>
    <recommendedName>
        <fullName evidence="3">C2H2-type domain-containing protein</fullName>
    </recommendedName>
</protein>
<dbReference type="AlphaFoldDB" id="A0A835S3Q2"/>
<dbReference type="PANTHER" id="PTHR47593">
    <property type="entry name" value="ZINC FINGER PROTEIN 4-LIKE"/>
    <property type="match status" value="1"/>
</dbReference>
<dbReference type="PROSITE" id="PS00028">
    <property type="entry name" value="ZINC_FINGER_C2H2_1"/>
    <property type="match status" value="1"/>
</dbReference>
<gene>
    <name evidence="4" type="ORF">HPP92_001623</name>
</gene>
<comment type="caution">
    <text evidence="4">The sequence shown here is derived from an EMBL/GenBank/DDBJ whole genome shotgun (WGS) entry which is preliminary data.</text>
</comment>
<dbReference type="Gene3D" id="3.30.160.60">
    <property type="entry name" value="Classic Zinc Finger"/>
    <property type="match status" value="1"/>
</dbReference>